<name>A0A5C2SX42_9APHY</name>
<feature type="binding site" evidence="11">
    <location>
        <position position="75"/>
    </location>
    <ligand>
        <name>Ca(2+)</name>
        <dbReference type="ChEBI" id="CHEBI:29108"/>
        <label>1</label>
    </ligand>
</feature>
<dbReference type="GO" id="GO:0034599">
    <property type="term" value="P:cellular response to oxidative stress"/>
    <property type="evidence" value="ECO:0007669"/>
    <property type="project" value="InterPro"/>
</dbReference>
<evidence type="ECO:0000256" key="8">
    <source>
        <dbReference type="ARBA" id="ARBA00023180"/>
    </source>
</evidence>
<feature type="binding site" description="axial binding residue" evidence="11">
    <location>
        <position position="202"/>
    </location>
    <ligand>
        <name>heme b</name>
        <dbReference type="ChEBI" id="CHEBI:60344"/>
    </ligand>
    <ligandPart>
        <name>Fe</name>
        <dbReference type="ChEBI" id="CHEBI:18248"/>
    </ligandPart>
</feature>
<feature type="binding site" evidence="11">
    <location>
        <position position="95"/>
    </location>
    <ligand>
        <name>Ca(2+)</name>
        <dbReference type="ChEBI" id="CHEBI:29108"/>
        <label>1</label>
    </ligand>
</feature>
<evidence type="ECO:0000256" key="12">
    <source>
        <dbReference type="PIRSR" id="PIRSR601621-3"/>
    </source>
</evidence>
<evidence type="ECO:0000256" key="2">
    <source>
        <dbReference type="ARBA" id="ARBA00022559"/>
    </source>
</evidence>
<dbReference type="GO" id="GO:0042744">
    <property type="term" value="P:hydrogen peroxide catabolic process"/>
    <property type="evidence" value="ECO:0007669"/>
    <property type="project" value="TreeGrafter"/>
</dbReference>
<gene>
    <name evidence="16" type="ORF">L227DRAFT_582607</name>
</gene>
<dbReference type="OrthoDB" id="2113341at2759"/>
<protein>
    <recommendedName>
        <fullName evidence="14">Peroxidase</fullName>
        <ecNumber evidence="14">1.11.1.-</ecNumber>
    </recommendedName>
</protein>
<dbReference type="PANTHER" id="PTHR31356">
    <property type="entry name" value="THYLAKOID LUMENAL 29 KDA PROTEIN, CHLOROPLASTIC-RELATED"/>
    <property type="match status" value="1"/>
</dbReference>
<keyword evidence="11 14" id="KW-0106">Calcium</keyword>
<feature type="binding site" evidence="11">
    <location>
        <position position="227"/>
    </location>
    <ligand>
        <name>Ca(2+)</name>
        <dbReference type="ChEBI" id="CHEBI:29108"/>
        <label>2</label>
    </ligand>
</feature>
<dbReference type="SUPFAM" id="SSF48113">
    <property type="entry name" value="Heme-dependent peroxidases"/>
    <property type="match status" value="1"/>
</dbReference>
<dbReference type="PRINTS" id="PR00462">
    <property type="entry name" value="LIGNINASE"/>
</dbReference>
<keyword evidence="3 11" id="KW-0349">Heme</keyword>
<dbReference type="GO" id="GO:0000302">
    <property type="term" value="P:response to reactive oxygen species"/>
    <property type="evidence" value="ECO:0007669"/>
    <property type="project" value="TreeGrafter"/>
</dbReference>
<evidence type="ECO:0000259" key="15">
    <source>
        <dbReference type="PROSITE" id="PS50873"/>
    </source>
</evidence>
<feature type="binding site" evidence="11">
    <location>
        <position position="203"/>
    </location>
    <ligand>
        <name>Ca(2+)</name>
        <dbReference type="ChEBI" id="CHEBI:29108"/>
        <label>2</label>
    </ligand>
</feature>
<dbReference type="PROSITE" id="PS50873">
    <property type="entry name" value="PEROXIDASE_4"/>
    <property type="match status" value="1"/>
</dbReference>
<dbReference type="Pfam" id="PF00141">
    <property type="entry name" value="peroxidase"/>
    <property type="match status" value="1"/>
</dbReference>
<feature type="signal peptide" evidence="14">
    <location>
        <begin position="1"/>
        <end position="21"/>
    </location>
</feature>
<dbReference type="AlphaFoldDB" id="A0A5C2SX42"/>
<reference evidence="16" key="1">
    <citation type="journal article" date="2018" name="Genome Biol. Evol.">
        <title>Genomics and development of Lentinus tigrinus, a white-rot wood-decaying mushroom with dimorphic fruiting bodies.</title>
        <authorList>
            <person name="Wu B."/>
            <person name="Xu Z."/>
            <person name="Knudson A."/>
            <person name="Carlson A."/>
            <person name="Chen N."/>
            <person name="Kovaka S."/>
            <person name="LaButti K."/>
            <person name="Lipzen A."/>
            <person name="Pennachio C."/>
            <person name="Riley R."/>
            <person name="Schakwitz W."/>
            <person name="Umezawa K."/>
            <person name="Ohm R.A."/>
            <person name="Grigoriev I.V."/>
            <person name="Nagy L.G."/>
            <person name="Gibbons J."/>
            <person name="Hibbett D."/>
        </authorList>
    </citation>
    <scope>NUCLEOTIDE SEQUENCE [LARGE SCALE GENOMIC DNA]</scope>
    <source>
        <strain evidence="16">ALCF2SS1-6</strain>
    </source>
</reference>
<keyword evidence="17" id="KW-1185">Reference proteome</keyword>
<feature type="disulfide bond" evidence="13">
    <location>
        <begin position="275"/>
        <end position="340"/>
    </location>
</feature>
<dbReference type="GO" id="GO:0046872">
    <property type="term" value="F:metal ion binding"/>
    <property type="evidence" value="ECO:0007669"/>
    <property type="project" value="UniProtKB-UniRule"/>
</dbReference>
<dbReference type="Gene3D" id="1.10.520.10">
    <property type="match status" value="1"/>
</dbReference>
<keyword evidence="9" id="KW-0439">Lignin degradation</keyword>
<accession>A0A5C2SX42</accession>
<feature type="disulfide bond" evidence="13">
    <location>
        <begin position="61"/>
        <end position="147"/>
    </location>
</feature>
<dbReference type="InterPro" id="IPR019794">
    <property type="entry name" value="Peroxidases_AS"/>
</dbReference>
<feature type="site" description="Transition state stabilizer" evidence="12">
    <location>
        <position position="70"/>
    </location>
</feature>
<dbReference type="PRINTS" id="PR00458">
    <property type="entry name" value="PEROXIDASE"/>
</dbReference>
<evidence type="ECO:0000313" key="17">
    <source>
        <dbReference type="Proteomes" id="UP000313359"/>
    </source>
</evidence>
<keyword evidence="4 11" id="KW-0479">Metal-binding</keyword>
<feature type="disulfide bond" evidence="13">
    <location>
        <begin position="29"/>
        <end position="42"/>
    </location>
</feature>
<evidence type="ECO:0000256" key="11">
    <source>
        <dbReference type="PIRSR" id="PIRSR601621-2"/>
    </source>
</evidence>
<feature type="domain" description="Plant heme peroxidase family profile" evidence="15">
    <location>
        <begin position="69"/>
        <end position="344"/>
    </location>
</feature>
<dbReference type="PROSITE" id="PS00436">
    <property type="entry name" value="PEROXIDASE_2"/>
    <property type="match status" value="1"/>
</dbReference>
<comment type="cofactor">
    <cofactor evidence="11">
        <name>heme b</name>
        <dbReference type="ChEBI" id="CHEBI:60344"/>
    </cofactor>
    <text evidence="11">Binds 1 heme b (iron(II)-protoporphyrin IX) group per subunit.</text>
</comment>
<keyword evidence="5 14" id="KW-0732">Signal</keyword>
<organism evidence="16 17">
    <name type="scientific">Lentinus tigrinus ALCF2SS1-6</name>
    <dbReference type="NCBI Taxonomy" id="1328759"/>
    <lineage>
        <taxon>Eukaryota</taxon>
        <taxon>Fungi</taxon>
        <taxon>Dikarya</taxon>
        <taxon>Basidiomycota</taxon>
        <taxon>Agaricomycotina</taxon>
        <taxon>Agaricomycetes</taxon>
        <taxon>Polyporales</taxon>
        <taxon>Polyporaceae</taxon>
        <taxon>Lentinus</taxon>
    </lineage>
</organism>
<dbReference type="EMBL" id="ML122250">
    <property type="protein sequence ID" value="RPD67288.1"/>
    <property type="molecule type" value="Genomic_DNA"/>
</dbReference>
<feature type="binding site" evidence="11">
    <location>
        <position position="97"/>
    </location>
    <ligand>
        <name>Ca(2+)</name>
        <dbReference type="ChEBI" id="CHEBI:29108"/>
        <label>1</label>
    </ligand>
</feature>
<evidence type="ECO:0000256" key="4">
    <source>
        <dbReference type="ARBA" id="ARBA00022723"/>
    </source>
</evidence>
<comment type="similarity">
    <text evidence="1 14">Belongs to the peroxidase family. Ligninase subfamily.</text>
</comment>
<proteinExistence type="inferred from homology"/>
<dbReference type="InterPro" id="IPR010255">
    <property type="entry name" value="Haem_peroxidase_sf"/>
</dbReference>
<feature type="binding site" evidence="11">
    <location>
        <position position="220"/>
    </location>
    <ligand>
        <name>Ca(2+)</name>
        <dbReference type="ChEBI" id="CHEBI:29108"/>
        <label>2</label>
    </ligand>
</feature>
<evidence type="ECO:0000256" key="1">
    <source>
        <dbReference type="ARBA" id="ARBA00006089"/>
    </source>
</evidence>
<sequence length="361" mass="37903">MAFNALLALLGVVATIQVADAALTRRVACPDGVHTATNAACCALFAVVDDLQENLFDGGECGEETHESLRLTFHDAIGFSPALTANRQFGGGGADGSIVTFEDIETNFHANNGIDEIINVQKPFIAKHNMTAGDFIQLAGAVGFSNCAGAPRLEFLFGRPEASSASPDLLVPEPFDTIDKTLTRFADAGFSPEEVVALLASHSTAAADHVDTSIPGTPFDSTFSSFDSQVFIEVQLRGTLFPGTGGNQGEVESPLRGEIRLQSDHDLARDSRTACEWQSFANDHAKLQSAFAAAMAKLAVLGQDTSQMVDCSEVIPIPPPPDTVPHIPAGLSQNDIEQACATAAFPILPVDPGPVTTVAPV</sequence>
<evidence type="ECO:0000256" key="13">
    <source>
        <dbReference type="PIRSR" id="PIRSR601621-4"/>
    </source>
</evidence>
<dbReference type="GO" id="GO:0046274">
    <property type="term" value="P:lignin catabolic process"/>
    <property type="evidence" value="ECO:0007669"/>
    <property type="project" value="UniProtKB-KW"/>
</dbReference>
<evidence type="ECO:0000256" key="14">
    <source>
        <dbReference type="RuleBase" id="RU363051"/>
    </source>
</evidence>
<evidence type="ECO:0000256" key="3">
    <source>
        <dbReference type="ARBA" id="ARBA00022617"/>
    </source>
</evidence>
<comment type="cofactor">
    <cofactor evidence="11 14">
        <name>Ca(2+)</name>
        <dbReference type="ChEBI" id="CHEBI:29108"/>
    </cofactor>
    <text evidence="11 14">Binds 2 calcium ions per subunit.</text>
</comment>
<keyword evidence="2 14" id="KW-0575">Peroxidase</keyword>
<evidence type="ECO:0000256" key="10">
    <source>
        <dbReference type="PIRSR" id="PIRSR601621-1"/>
    </source>
</evidence>
<evidence type="ECO:0000313" key="16">
    <source>
        <dbReference type="EMBL" id="RPD67288.1"/>
    </source>
</evidence>
<dbReference type="GO" id="GO:0020037">
    <property type="term" value="F:heme binding"/>
    <property type="evidence" value="ECO:0007669"/>
    <property type="project" value="UniProtKB-UniRule"/>
</dbReference>
<evidence type="ECO:0000256" key="7">
    <source>
        <dbReference type="ARBA" id="ARBA00023004"/>
    </source>
</evidence>
<keyword evidence="7 11" id="KW-0408">Iron</keyword>
<dbReference type="InterPro" id="IPR001621">
    <property type="entry name" value="Ligninase"/>
</dbReference>
<dbReference type="Proteomes" id="UP000313359">
    <property type="component" value="Unassembled WGS sequence"/>
</dbReference>
<evidence type="ECO:0000256" key="9">
    <source>
        <dbReference type="ARBA" id="ARBA00023185"/>
    </source>
</evidence>
<dbReference type="InterPro" id="IPR044831">
    <property type="entry name" value="Ccp1-like"/>
</dbReference>
<dbReference type="STRING" id="1328759.A0A5C2SX42"/>
<dbReference type="CDD" id="cd00692">
    <property type="entry name" value="ligninase"/>
    <property type="match status" value="1"/>
</dbReference>
<dbReference type="GO" id="GO:0004601">
    <property type="term" value="F:peroxidase activity"/>
    <property type="evidence" value="ECO:0007669"/>
    <property type="project" value="UniProtKB-KW"/>
</dbReference>
<feature type="disulfide bond" evidence="13">
    <location>
        <begin position="41"/>
        <end position="311"/>
    </location>
</feature>
<feature type="binding site" evidence="11">
    <location>
        <position position="222"/>
    </location>
    <ligand>
        <name>Ca(2+)</name>
        <dbReference type="ChEBI" id="CHEBI:29108"/>
        <label>2</label>
    </ligand>
</feature>
<feature type="chain" id="PRO_5022983988" description="Peroxidase" evidence="14">
    <location>
        <begin position="22"/>
        <end position="361"/>
    </location>
</feature>
<dbReference type="InterPro" id="IPR024589">
    <property type="entry name" value="Ligninase_C"/>
</dbReference>
<dbReference type="Pfam" id="PF11895">
    <property type="entry name" value="Peroxidase_ext"/>
    <property type="match status" value="1"/>
</dbReference>
<dbReference type="InterPro" id="IPR002016">
    <property type="entry name" value="Haem_peroxidase"/>
</dbReference>
<evidence type="ECO:0000256" key="5">
    <source>
        <dbReference type="ARBA" id="ARBA00022729"/>
    </source>
</evidence>
<dbReference type="EC" id="1.11.1.-" evidence="14"/>
<keyword evidence="8" id="KW-0325">Glycoprotein</keyword>
<evidence type="ECO:0000256" key="6">
    <source>
        <dbReference type="ARBA" id="ARBA00023002"/>
    </source>
</evidence>
<keyword evidence="6 14" id="KW-0560">Oxidoreductase</keyword>
<dbReference type="Gene3D" id="1.10.420.10">
    <property type="entry name" value="Peroxidase, domain 2"/>
    <property type="match status" value="1"/>
</dbReference>
<keyword evidence="13" id="KW-1015">Disulfide bond</keyword>
<feature type="active site" description="Proton acceptor" evidence="10">
    <location>
        <position position="74"/>
    </location>
</feature>
<dbReference type="PANTHER" id="PTHR31356:SF66">
    <property type="entry name" value="CATALASE-PEROXIDASE"/>
    <property type="match status" value="1"/>
</dbReference>
<feature type="binding site" evidence="11">
    <location>
        <position position="93"/>
    </location>
    <ligand>
        <name>Ca(2+)</name>
        <dbReference type="ChEBI" id="CHEBI:29108"/>
        <label>1</label>
    </ligand>
</feature>